<evidence type="ECO:0000256" key="1">
    <source>
        <dbReference type="PROSITE-ProRule" id="PRU00042"/>
    </source>
</evidence>
<proteinExistence type="predicted"/>
<gene>
    <name evidence="3" type="ORF">UFOVP71_65</name>
</gene>
<dbReference type="InterPro" id="IPR036236">
    <property type="entry name" value="Znf_C2H2_sf"/>
</dbReference>
<reference evidence="3" key="1">
    <citation type="submission" date="2020-05" db="EMBL/GenBank/DDBJ databases">
        <authorList>
            <person name="Chiriac C."/>
            <person name="Salcher M."/>
            <person name="Ghai R."/>
            <person name="Kavagutti S V."/>
        </authorList>
    </citation>
    <scope>NUCLEOTIDE SEQUENCE</scope>
</reference>
<dbReference type="SUPFAM" id="SSF57667">
    <property type="entry name" value="beta-beta-alpha zinc fingers"/>
    <property type="match status" value="1"/>
</dbReference>
<accession>A0A6J5TC27</accession>
<dbReference type="PROSITE" id="PS50157">
    <property type="entry name" value="ZINC_FINGER_C2H2_2"/>
    <property type="match status" value="1"/>
</dbReference>
<keyword evidence="1" id="KW-0862">Zinc</keyword>
<keyword evidence="1" id="KW-0479">Metal-binding</keyword>
<sequence length="229" mass="26903">MVQDYQCKFCSKAFTRESTLSSHMCEKKRRWMGKDESASRIAFSVWTDFMKYVSPNTKKVKTIDDFIRSPDYVGFIKFANYLIELRPYESDKFIHWLFKMGVRLSDWQKQGTYQLYVQEAAKKETVERALERTILAMRSWGEATGNRWQEFFNKVAPASAMNMVVMGKLSPWIIYSTAAQTLLDRMEPGQIDTVAKHVDTEWWIKKLKNNPSEVTWINTTMIQILNSQD</sequence>
<evidence type="ECO:0000259" key="2">
    <source>
        <dbReference type="PROSITE" id="PS50157"/>
    </source>
</evidence>
<evidence type="ECO:0000313" key="3">
    <source>
        <dbReference type="EMBL" id="CAB4241527.1"/>
    </source>
</evidence>
<name>A0A6J5TC27_9CAUD</name>
<organism evidence="3">
    <name type="scientific">uncultured Caudovirales phage</name>
    <dbReference type="NCBI Taxonomy" id="2100421"/>
    <lineage>
        <taxon>Viruses</taxon>
        <taxon>Duplodnaviria</taxon>
        <taxon>Heunggongvirae</taxon>
        <taxon>Uroviricota</taxon>
        <taxon>Caudoviricetes</taxon>
        <taxon>Peduoviridae</taxon>
        <taxon>Maltschvirus</taxon>
        <taxon>Maltschvirus maltsch</taxon>
    </lineage>
</organism>
<dbReference type="InterPro" id="IPR013087">
    <property type="entry name" value="Znf_C2H2_type"/>
</dbReference>
<keyword evidence="1" id="KW-0863">Zinc-finger</keyword>
<feature type="domain" description="C2H2-type" evidence="2">
    <location>
        <begin position="5"/>
        <end position="24"/>
    </location>
</feature>
<dbReference type="EMBL" id="LR797824">
    <property type="protein sequence ID" value="CAB4241527.1"/>
    <property type="molecule type" value="Genomic_DNA"/>
</dbReference>
<dbReference type="GO" id="GO:0008270">
    <property type="term" value="F:zinc ion binding"/>
    <property type="evidence" value="ECO:0007669"/>
    <property type="project" value="UniProtKB-KW"/>
</dbReference>
<protein>
    <recommendedName>
        <fullName evidence="2">C2H2-type domain-containing protein</fullName>
    </recommendedName>
</protein>